<feature type="transmembrane region" description="Helical" evidence="1">
    <location>
        <begin position="122"/>
        <end position="140"/>
    </location>
</feature>
<dbReference type="EMBL" id="PKUS01000001">
    <property type="protein sequence ID" value="PLW70743.1"/>
    <property type="molecule type" value="Genomic_DNA"/>
</dbReference>
<keyword evidence="1" id="KW-1133">Transmembrane helix</keyword>
<dbReference type="Pfam" id="PF05940">
    <property type="entry name" value="NnrS"/>
    <property type="match status" value="1"/>
</dbReference>
<accession>A0A2N5X8C2</accession>
<feature type="transmembrane region" description="Helical" evidence="1">
    <location>
        <begin position="97"/>
        <end position="116"/>
    </location>
</feature>
<dbReference type="InterPro" id="IPR010266">
    <property type="entry name" value="NnrS"/>
</dbReference>
<sequence length="404" mass="43440">MSKLLSDGQIVDRDVPQGVPFFRLAFRPFFLLGALFSMVSLSIWAAVLAGAIEPALYGGSLWWHAHEMLFGFVAAIFTGFLLTAVQTWTGVPGIRGIALGALVSLWFVARVGMFLGDLAPQGIVILIDLLFLPVVAGVLARSVIRVRQWRNFIFVPVLLVMAGANAVMHWAVIADDASLLALGSKSMVLLVTLLMTVVAGRVVPMFTANGTGTERVQALPWLEHACLVSMLATVVAGLASPWLPSTLVAVVFLAAAVIHGLRVLRWRFLVTLRTPLVWSLHLSYWCIPLGLSLYGLSGLPGAVVTTSQAIHTLTVGAMGLMILAMISRVSLGHTGRPIVVGPLMALAFLAVYAAFIVRVFGAYFLEDYTQMILAAAGFWLLGYGCFVLRYLPVLGRGRADGRPG</sequence>
<keyword evidence="1" id="KW-0472">Membrane</keyword>
<dbReference type="Proteomes" id="UP000235005">
    <property type="component" value="Unassembled WGS sequence"/>
</dbReference>
<feature type="transmembrane region" description="Helical" evidence="1">
    <location>
        <begin position="371"/>
        <end position="391"/>
    </location>
</feature>
<feature type="transmembrane region" description="Helical" evidence="1">
    <location>
        <begin position="179"/>
        <end position="200"/>
    </location>
</feature>
<evidence type="ECO:0000256" key="1">
    <source>
        <dbReference type="SAM" id="Phobius"/>
    </source>
</evidence>
<dbReference type="RefSeq" id="WP_075999601.1">
    <property type="nucleotide sequence ID" value="NZ_PKUS01000001.1"/>
</dbReference>
<protein>
    <submittedName>
        <fullName evidence="2">NnrS family protein</fullName>
    </submittedName>
</protein>
<feature type="transmembrane region" description="Helical" evidence="1">
    <location>
        <begin position="29"/>
        <end position="52"/>
    </location>
</feature>
<evidence type="ECO:0000313" key="3">
    <source>
        <dbReference type="Proteomes" id="UP000235005"/>
    </source>
</evidence>
<reference evidence="2 3" key="1">
    <citation type="submission" date="2018-01" db="EMBL/GenBank/DDBJ databases">
        <title>The draft genome sequence of Halioglobus lutimaris HF004.</title>
        <authorList>
            <person name="Du Z.-J."/>
            <person name="Shi M.-J."/>
        </authorList>
    </citation>
    <scope>NUCLEOTIDE SEQUENCE [LARGE SCALE GENOMIC DNA]</scope>
    <source>
        <strain evidence="2 3">HF004</strain>
    </source>
</reference>
<name>A0A2N5X8C2_9GAMM</name>
<feature type="transmembrane region" description="Helical" evidence="1">
    <location>
        <begin position="64"/>
        <end position="85"/>
    </location>
</feature>
<keyword evidence="1" id="KW-0812">Transmembrane</keyword>
<evidence type="ECO:0000313" key="2">
    <source>
        <dbReference type="EMBL" id="PLW70743.1"/>
    </source>
</evidence>
<organism evidence="2 3">
    <name type="scientific">Pseudohalioglobus lutimaris</name>
    <dbReference type="NCBI Taxonomy" id="1737061"/>
    <lineage>
        <taxon>Bacteria</taxon>
        <taxon>Pseudomonadati</taxon>
        <taxon>Pseudomonadota</taxon>
        <taxon>Gammaproteobacteria</taxon>
        <taxon>Cellvibrionales</taxon>
        <taxon>Halieaceae</taxon>
        <taxon>Pseudohalioglobus</taxon>
    </lineage>
</organism>
<feature type="transmembrane region" description="Helical" evidence="1">
    <location>
        <begin position="343"/>
        <end position="365"/>
    </location>
</feature>
<feature type="transmembrane region" description="Helical" evidence="1">
    <location>
        <begin position="309"/>
        <end position="331"/>
    </location>
</feature>
<gene>
    <name evidence="2" type="ORF">C0039_01010</name>
</gene>
<comment type="caution">
    <text evidence="2">The sequence shown here is derived from an EMBL/GenBank/DDBJ whole genome shotgun (WGS) entry which is preliminary data.</text>
</comment>
<feature type="transmembrane region" description="Helical" evidence="1">
    <location>
        <begin position="152"/>
        <end position="173"/>
    </location>
</feature>
<feature type="transmembrane region" description="Helical" evidence="1">
    <location>
        <begin position="246"/>
        <end position="264"/>
    </location>
</feature>
<feature type="transmembrane region" description="Helical" evidence="1">
    <location>
        <begin position="276"/>
        <end position="297"/>
    </location>
</feature>
<dbReference type="OrthoDB" id="9770040at2"/>
<dbReference type="AlphaFoldDB" id="A0A2N5X8C2"/>
<proteinExistence type="predicted"/>
<feature type="transmembrane region" description="Helical" evidence="1">
    <location>
        <begin position="221"/>
        <end position="240"/>
    </location>
</feature>
<keyword evidence="3" id="KW-1185">Reference proteome</keyword>